<dbReference type="EMBL" id="FOXH01000004">
    <property type="protein sequence ID" value="SFP62610.1"/>
    <property type="molecule type" value="Genomic_DNA"/>
</dbReference>
<gene>
    <name evidence="2" type="ORF">SAMN04515674_104273</name>
</gene>
<evidence type="ECO:0000313" key="2">
    <source>
        <dbReference type="EMBL" id="SFP62610.1"/>
    </source>
</evidence>
<dbReference type="STRING" id="1079859.SAMN04515674_104273"/>
<evidence type="ECO:0000256" key="1">
    <source>
        <dbReference type="SAM" id="Phobius"/>
    </source>
</evidence>
<reference evidence="2 3" key="1">
    <citation type="submission" date="2016-10" db="EMBL/GenBank/DDBJ databases">
        <authorList>
            <person name="de Groot N.N."/>
        </authorList>
    </citation>
    <scope>NUCLEOTIDE SEQUENCE [LARGE SCALE GENOMIC DNA]</scope>
    <source>
        <strain evidence="3">E92,LMG 26720,CCM 7988</strain>
    </source>
</reference>
<dbReference type="AlphaFoldDB" id="A0A1I5RW18"/>
<keyword evidence="1" id="KW-0812">Transmembrane</keyword>
<dbReference type="OrthoDB" id="971606at2"/>
<protein>
    <submittedName>
        <fullName evidence="2">Uncharacterized protein</fullName>
    </submittedName>
</protein>
<dbReference type="Proteomes" id="UP000199306">
    <property type="component" value="Unassembled WGS sequence"/>
</dbReference>
<evidence type="ECO:0000313" key="3">
    <source>
        <dbReference type="Proteomes" id="UP000199306"/>
    </source>
</evidence>
<keyword evidence="3" id="KW-1185">Reference proteome</keyword>
<feature type="transmembrane region" description="Helical" evidence="1">
    <location>
        <begin position="164"/>
        <end position="181"/>
    </location>
</feature>
<sequence>MAGVVKNLAPAGAITQGQVIGALDFGTGADGNPSIWTFALCVFNSKPYLFGRHSSAGSSAPFLPFDDNGVAGFAVSDMGVLRSIIETASQPPLVYKTDGAVYASAATETGWYTDGAGNFQTKPYTATSNADTIKSILQTVAGDSSTTTTGTGTATPAKKWFQKPINWVLGAVGAVVVYVVAKKFIWK</sequence>
<organism evidence="2 3">
    <name type="scientific">Pseudarcicella hirudinis</name>
    <dbReference type="NCBI Taxonomy" id="1079859"/>
    <lineage>
        <taxon>Bacteria</taxon>
        <taxon>Pseudomonadati</taxon>
        <taxon>Bacteroidota</taxon>
        <taxon>Cytophagia</taxon>
        <taxon>Cytophagales</taxon>
        <taxon>Flectobacillaceae</taxon>
        <taxon>Pseudarcicella</taxon>
    </lineage>
</organism>
<dbReference type="RefSeq" id="WP_092015781.1">
    <property type="nucleotide sequence ID" value="NZ_FOXH01000004.1"/>
</dbReference>
<name>A0A1I5RW18_9BACT</name>
<keyword evidence="1" id="KW-1133">Transmembrane helix</keyword>
<proteinExistence type="predicted"/>
<accession>A0A1I5RW18</accession>
<keyword evidence="1" id="KW-0472">Membrane</keyword>